<name>F6FWI9_ISOV2</name>
<dbReference type="eggNOG" id="COG1940">
    <property type="taxonomic scope" value="Bacteria"/>
</dbReference>
<dbReference type="PROSITE" id="PS01125">
    <property type="entry name" value="ROK"/>
    <property type="match status" value="1"/>
</dbReference>
<dbReference type="RefSeq" id="WP_013838955.1">
    <property type="nucleotide sequence ID" value="NC_015588.1"/>
</dbReference>
<dbReference type="NCBIfam" id="TIGR00744">
    <property type="entry name" value="ROK_glcA_fam"/>
    <property type="match status" value="1"/>
</dbReference>
<evidence type="ECO:0000256" key="8">
    <source>
        <dbReference type="ARBA" id="ARBA00032386"/>
    </source>
</evidence>
<dbReference type="Pfam" id="PF00480">
    <property type="entry name" value="ROK"/>
    <property type="match status" value="1"/>
</dbReference>
<dbReference type="AlphaFoldDB" id="F6FWI9"/>
<evidence type="ECO:0000256" key="1">
    <source>
        <dbReference type="ARBA" id="ARBA00006479"/>
    </source>
</evidence>
<proteinExistence type="inferred from homology"/>
<dbReference type="PANTHER" id="PTHR18964:SF173">
    <property type="entry name" value="GLUCOKINASE"/>
    <property type="match status" value="1"/>
</dbReference>
<dbReference type="HOGENOM" id="CLU_036604_0_0_11"/>
<dbReference type="InterPro" id="IPR004654">
    <property type="entry name" value="ROK_glcA"/>
</dbReference>
<sequence length="314" mass="32218">MHAIGVDIGGTKIAVGVVDEAGKILAQVRRDTDADDVAGIDRAIADACAELAKEHEVGAIGLAAAGFVSPDRTSVLFAPNIAWREYPLAARVGALLDLDVPIVVENDANAAGWAEFRFGAARDATDMLMLTVGTGLGGAIVVDRELVRGKWGVAAEVGHMRVVPGGHYCGCGHEGCWEQYASGSALTRDARHAVIAQPHRAGRLLALAGGDADAVTGPMVTTAAKEGDELSVELLANLGRWVGEGAASVAALLDPELIVVGGGVGAAGELLLTPIRKAYESQLSALGHRPVAQIELAEHGNEAGIVGAADLARR</sequence>
<reference evidence="9 10" key="1">
    <citation type="submission" date="2011-05" db="EMBL/GenBank/DDBJ databases">
        <title>Complete sequence of Isoptericola variabilis 225.</title>
        <authorList>
            <consortium name="US DOE Joint Genome Institute"/>
            <person name="Lucas S."/>
            <person name="Han J."/>
            <person name="Lapidus A."/>
            <person name="Cheng J.-F."/>
            <person name="Goodwin L."/>
            <person name="Pitluck S."/>
            <person name="Peters L."/>
            <person name="Mikhailova N."/>
            <person name="Zeytun A."/>
            <person name="Han C."/>
            <person name="Tapia R."/>
            <person name="Land M."/>
            <person name="Hauser L."/>
            <person name="Kyrpides N."/>
            <person name="Ivanova N."/>
            <person name="Pagani I."/>
            <person name="Siebers A."/>
            <person name="Allgaier M."/>
            <person name="Thelen M."/>
            <person name="Hugenholtz P."/>
            <person name="Gladden J."/>
            <person name="Woyke T."/>
        </authorList>
    </citation>
    <scope>NUCLEOTIDE SEQUENCE [LARGE SCALE GENOMIC DNA]</scope>
    <source>
        <strain evidence="10">225</strain>
    </source>
</reference>
<evidence type="ECO:0000256" key="7">
    <source>
        <dbReference type="ARBA" id="ARBA00022840"/>
    </source>
</evidence>
<comment type="similarity">
    <text evidence="1">Belongs to the ROK (NagC/XylR) family.</text>
</comment>
<dbReference type="GO" id="GO:0005737">
    <property type="term" value="C:cytoplasm"/>
    <property type="evidence" value="ECO:0007669"/>
    <property type="project" value="InterPro"/>
</dbReference>
<keyword evidence="4 9" id="KW-0808">Transferase</keyword>
<evidence type="ECO:0000256" key="5">
    <source>
        <dbReference type="ARBA" id="ARBA00022741"/>
    </source>
</evidence>
<keyword evidence="10" id="KW-1185">Reference proteome</keyword>
<dbReference type="InterPro" id="IPR043129">
    <property type="entry name" value="ATPase_NBD"/>
</dbReference>
<dbReference type="InterPro" id="IPR049874">
    <property type="entry name" value="ROK_cs"/>
</dbReference>
<evidence type="ECO:0000256" key="2">
    <source>
        <dbReference type="ARBA" id="ARBA00012323"/>
    </source>
</evidence>
<dbReference type="GO" id="GO:0005524">
    <property type="term" value="F:ATP binding"/>
    <property type="evidence" value="ECO:0007669"/>
    <property type="project" value="UniProtKB-KW"/>
</dbReference>
<keyword evidence="7" id="KW-0067">ATP-binding</keyword>
<dbReference type="GO" id="GO:0006096">
    <property type="term" value="P:glycolytic process"/>
    <property type="evidence" value="ECO:0007669"/>
    <property type="project" value="InterPro"/>
</dbReference>
<dbReference type="Proteomes" id="UP000009236">
    <property type="component" value="Chromosome"/>
</dbReference>
<dbReference type="SUPFAM" id="SSF53067">
    <property type="entry name" value="Actin-like ATPase domain"/>
    <property type="match status" value="1"/>
</dbReference>
<dbReference type="Gene3D" id="3.30.420.40">
    <property type="match status" value="2"/>
</dbReference>
<dbReference type="STRING" id="743718.Isova_1817"/>
<accession>F6FWI9</accession>
<keyword evidence="6 9" id="KW-0418">Kinase</keyword>
<evidence type="ECO:0000313" key="10">
    <source>
        <dbReference type="Proteomes" id="UP000009236"/>
    </source>
</evidence>
<evidence type="ECO:0000256" key="4">
    <source>
        <dbReference type="ARBA" id="ARBA00022679"/>
    </source>
</evidence>
<protein>
    <recommendedName>
        <fullName evidence="3">Glucokinase</fullName>
        <ecNumber evidence="2">2.7.1.2</ecNumber>
    </recommendedName>
    <alternativeName>
        <fullName evidence="8">Glucose kinase</fullName>
    </alternativeName>
</protein>
<dbReference type="PANTHER" id="PTHR18964">
    <property type="entry name" value="ROK (REPRESSOR, ORF, KINASE) FAMILY"/>
    <property type="match status" value="1"/>
</dbReference>
<dbReference type="GO" id="GO:0004340">
    <property type="term" value="F:glucokinase activity"/>
    <property type="evidence" value="ECO:0007669"/>
    <property type="project" value="UniProtKB-EC"/>
</dbReference>
<dbReference type="EMBL" id="CP002810">
    <property type="protein sequence ID" value="AEG44563.1"/>
    <property type="molecule type" value="Genomic_DNA"/>
</dbReference>
<dbReference type="KEGG" id="iva:Isova_1817"/>
<gene>
    <name evidence="9" type="ordered locus">Isova_1817</name>
</gene>
<dbReference type="EC" id="2.7.1.2" evidence="2"/>
<dbReference type="InterPro" id="IPR000600">
    <property type="entry name" value="ROK"/>
</dbReference>
<evidence type="ECO:0000313" key="9">
    <source>
        <dbReference type="EMBL" id="AEG44563.1"/>
    </source>
</evidence>
<keyword evidence="5" id="KW-0547">Nucleotide-binding</keyword>
<organism evidence="10">
    <name type="scientific">Isoptericola variabilis (strain 225)</name>
    <dbReference type="NCBI Taxonomy" id="743718"/>
    <lineage>
        <taxon>Bacteria</taxon>
        <taxon>Bacillati</taxon>
        <taxon>Actinomycetota</taxon>
        <taxon>Actinomycetes</taxon>
        <taxon>Micrococcales</taxon>
        <taxon>Promicromonosporaceae</taxon>
        <taxon>Isoptericola</taxon>
    </lineage>
</organism>
<evidence type="ECO:0000256" key="3">
    <source>
        <dbReference type="ARBA" id="ARBA00014701"/>
    </source>
</evidence>
<evidence type="ECO:0000256" key="6">
    <source>
        <dbReference type="ARBA" id="ARBA00022777"/>
    </source>
</evidence>
<dbReference type="CDD" id="cd24061">
    <property type="entry name" value="ASKHA_NBD_ROK_SgGLK-like"/>
    <property type="match status" value="1"/>
</dbReference>